<dbReference type="EMBL" id="JACCQJ010000001">
    <property type="protein sequence ID" value="MBG0768324.1"/>
    <property type="molecule type" value="Genomic_DNA"/>
</dbReference>
<dbReference type="RefSeq" id="WP_278491432.1">
    <property type="nucleotide sequence ID" value="NZ_JACCQJ010000001.1"/>
</dbReference>
<dbReference type="Proteomes" id="UP000714405">
    <property type="component" value="Unassembled WGS sequence"/>
</dbReference>
<sequence length="88" mass="9891">MSETSEKEKLLKEINGQISLVNSDVRSISVTGMINENGITLQIKDRFSGNIDEMNFKSPENAFEFLYGIHYGANAIINSNLSDLIYRC</sequence>
<evidence type="ECO:0000313" key="1">
    <source>
        <dbReference type="EMBL" id="MBG0768324.1"/>
    </source>
</evidence>
<organism evidence="1 2">
    <name type="scientific">Methanococcus maripaludis</name>
    <name type="common">Methanococcus deltae</name>
    <dbReference type="NCBI Taxonomy" id="39152"/>
    <lineage>
        <taxon>Archaea</taxon>
        <taxon>Methanobacteriati</taxon>
        <taxon>Methanobacteriota</taxon>
        <taxon>Methanomada group</taxon>
        <taxon>Methanococci</taxon>
        <taxon>Methanococcales</taxon>
        <taxon>Methanococcaceae</taxon>
        <taxon>Methanococcus</taxon>
    </lineage>
</organism>
<proteinExistence type="predicted"/>
<accession>A0A8T3VYF4</accession>
<gene>
    <name evidence="1" type="ORF">H0S71_00245</name>
</gene>
<evidence type="ECO:0000313" key="2">
    <source>
        <dbReference type="Proteomes" id="UP000714405"/>
    </source>
</evidence>
<protein>
    <submittedName>
        <fullName evidence="1">Uncharacterized protein</fullName>
    </submittedName>
</protein>
<comment type="caution">
    <text evidence="1">The sequence shown here is derived from an EMBL/GenBank/DDBJ whole genome shotgun (WGS) entry which is preliminary data.</text>
</comment>
<name>A0A8T3VYF4_METMI</name>
<dbReference type="AlphaFoldDB" id="A0A8T3VYF4"/>
<reference evidence="1" key="1">
    <citation type="submission" date="2020-07" db="EMBL/GenBank/DDBJ databases">
        <title>Severe corrosion of carbon steel in oil field produced water can be linked to methanogenic archaea containing a special type of NiFe hydrogenase.</title>
        <authorList>
            <person name="Lahme S."/>
            <person name="Mand J."/>
            <person name="Longwell J."/>
            <person name="Smith R."/>
            <person name="Enning D."/>
        </authorList>
    </citation>
    <scope>NUCLEOTIDE SEQUENCE</scope>
    <source>
        <strain evidence="1">MIC098Bin5</strain>
    </source>
</reference>